<proteinExistence type="predicted"/>
<dbReference type="InterPro" id="IPR036047">
    <property type="entry name" value="F-box-like_dom_sf"/>
</dbReference>
<dbReference type="InterPro" id="IPR011043">
    <property type="entry name" value="Gal_Oxase/kelch_b-propeller"/>
</dbReference>
<dbReference type="ExpressionAtlas" id="M8C810">
    <property type="expression patterns" value="baseline"/>
</dbReference>
<evidence type="ECO:0000313" key="2">
    <source>
        <dbReference type="EnsemblPlants" id="EMT23172"/>
    </source>
</evidence>
<dbReference type="AlphaFoldDB" id="M8C810"/>
<dbReference type="OMA" id="ICTMNEL"/>
<sequence length="401" mass="45116">MPPPPPPVLSLPDELIEEVFFRLPPDEPEHLVRASLACKLLLGLLTGPSFRRRYRDFHGAPPMLGFLYSWPQFSRQRSEDLLVPQFFPTTKFGARIPDDPWPDWGDSELAVLDCHHGRVLLGDYDKPMAPLIVWDPMTGCRTKLEAPKGCNMPLTAEPGGAAVLCAVTGCDHRACHQGPFRVVFFGMSTDGDDNCIIHVRVSSPETGEWSEQCPSLDLGMDAFIRPVPPVLIQDALYFMHILGEHELKVGILKYDVDSNCLSRIDAPAPLPWPASDDSTMLMAMEDGSLGFALVDMLTFYLWSNQMGSEGVASWTQPRVIDLNNLLPIKNPDKILRLIGSVEGRDIVFVTTDLGIYEINLKSLQWKKLWKRKKFLRLIPYMSFHKPQGISICPFFVIWDNS</sequence>
<dbReference type="CDD" id="cd09917">
    <property type="entry name" value="F-box_SF"/>
    <property type="match status" value="1"/>
</dbReference>
<dbReference type="Pfam" id="PF00646">
    <property type="entry name" value="F-box"/>
    <property type="match status" value="1"/>
</dbReference>
<dbReference type="SUPFAM" id="SSF81383">
    <property type="entry name" value="F-box domain"/>
    <property type="match status" value="1"/>
</dbReference>
<accession>M8C810</accession>
<dbReference type="EnsemblPlants" id="EMT23172">
    <property type="protein sequence ID" value="EMT23172"/>
    <property type="gene ID" value="F775_22987"/>
</dbReference>
<protein>
    <recommendedName>
        <fullName evidence="1">F-box domain-containing protein</fullName>
    </recommendedName>
</protein>
<reference evidence="2" key="1">
    <citation type="submission" date="2015-06" db="UniProtKB">
        <authorList>
            <consortium name="EnsemblPlants"/>
        </authorList>
    </citation>
    <scope>IDENTIFICATION</scope>
</reference>
<feature type="domain" description="F-box" evidence="1">
    <location>
        <begin position="9"/>
        <end position="51"/>
    </location>
</feature>
<organism evidence="2">
    <name type="scientific">Aegilops tauschii</name>
    <name type="common">Tausch's goatgrass</name>
    <name type="synonym">Aegilops squarrosa</name>
    <dbReference type="NCBI Taxonomy" id="37682"/>
    <lineage>
        <taxon>Eukaryota</taxon>
        <taxon>Viridiplantae</taxon>
        <taxon>Streptophyta</taxon>
        <taxon>Embryophyta</taxon>
        <taxon>Tracheophyta</taxon>
        <taxon>Spermatophyta</taxon>
        <taxon>Magnoliopsida</taxon>
        <taxon>Liliopsida</taxon>
        <taxon>Poales</taxon>
        <taxon>Poaceae</taxon>
        <taxon>BOP clade</taxon>
        <taxon>Pooideae</taxon>
        <taxon>Triticodae</taxon>
        <taxon>Triticeae</taxon>
        <taxon>Triticinae</taxon>
        <taxon>Aegilops</taxon>
    </lineage>
</organism>
<dbReference type="SUPFAM" id="SSF50965">
    <property type="entry name" value="Galactose oxidase, central domain"/>
    <property type="match status" value="1"/>
</dbReference>
<dbReference type="PANTHER" id="PTHR32133">
    <property type="entry name" value="OS07G0120400 PROTEIN"/>
    <property type="match status" value="1"/>
</dbReference>
<name>M8C810_AEGTA</name>
<dbReference type="PANTHER" id="PTHR32133:SF386">
    <property type="entry name" value="F-BOX DOMAIN-CONTAINING PROTEIN"/>
    <property type="match status" value="1"/>
</dbReference>
<dbReference type="InterPro" id="IPR001810">
    <property type="entry name" value="F-box_dom"/>
</dbReference>
<evidence type="ECO:0000259" key="1">
    <source>
        <dbReference type="Pfam" id="PF00646"/>
    </source>
</evidence>